<evidence type="ECO:0000259" key="1">
    <source>
        <dbReference type="PROSITE" id="PS50112"/>
    </source>
</evidence>
<evidence type="ECO:0000259" key="2">
    <source>
        <dbReference type="PROSITE" id="PS50887"/>
    </source>
</evidence>
<protein>
    <recommendedName>
        <fullName evidence="5">GGDEF domain-containing protein</fullName>
    </recommendedName>
</protein>
<name>A0A2N5HR98_9BACI</name>
<dbReference type="NCBIfam" id="TIGR00254">
    <property type="entry name" value="GGDEF"/>
    <property type="match status" value="1"/>
</dbReference>
<dbReference type="InterPro" id="IPR043128">
    <property type="entry name" value="Rev_trsase/Diguanyl_cyclase"/>
</dbReference>
<dbReference type="Gene3D" id="3.30.450.20">
    <property type="entry name" value="PAS domain"/>
    <property type="match status" value="1"/>
</dbReference>
<dbReference type="InterPro" id="IPR000014">
    <property type="entry name" value="PAS"/>
</dbReference>
<dbReference type="CDD" id="cd01949">
    <property type="entry name" value="GGDEF"/>
    <property type="match status" value="1"/>
</dbReference>
<gene>
    <name evidence="3" type="ORF">CVD27_04875</name>
</gene>
<dbReference type="Proteomes" id="UP000234950">
    <property type="component" value="Unassembled WGS sequence"/>
</dbReference>
<organism evidence="3 4">
    <name type="scientific">Neobacillus cucumis</name>
    <dbReference type="NCBI Taxonomy" id="1740721"/>
    <lineage>
        <taxon>Bacteria</taxon>
        <taxon>Bacillati</taxon>
        <taxon>Bacillota</taxon>
        <taxon>Bacilli</taxon>
        <taxon>Bacillales</taxon>
        <taxon>Bacillaceae</taxon>
        <taxon>Neobacillus</taxon>
    </lineage>
</organism>
<evidence type="ECO:0000313" key="4">
    <source>
        <dbReference type="Proteomes" id="UP000234950"/>
    </source>
</evidence>
<dbReference type="SMART" id="SM00091">
    <property type="entry name" value="PAS"/>
    <property type="match status" value="1"/>
</dbReference>
<dbReference type="SUPFAM" id="SSF55073">
    <property type="entry name" value="Nucleotide cyclase"/>
    <property type="match status" value="1"/>
</dbReference>
<dbReference type="InterPro" id="IPR052155">
    <property type="entry name" value="Biofilm_reg_signaling"/>
</dbReference>
<dbReference type="AlphaFoldDB" id="A0A2N5HR98"/>
<dbReference type="SMART" id="SM00267">
    <property type="entry name" value="GGDEF"/>
    <property type="match status" value="1"/>
</dbReference>
<dbReference type="PROSITE" id="PS50112">
    <property type="entry name" value="PAS"/>
    <property type="match status" value="1"/>
</dbReference>
<accession>A0A2N5HR98</accession>
<feature type="domain" description="GGDEF" evidence="2">
    <location>
        <begin position="193"/>
        <end position="323"/>
    </location>
</feature>
<dbReference type="Gene3D" id="3.30.70.270">
    <property type="match status" value="1"/>
</dbReference>
<dbReference type="OrthoDB" id="9759607at2"/>
<feature type="domain" description="PAS" evidence="1">
    <location>
        <begin position="30"/>
        <end position="100"/>
    </location>
</feature>
<dbReference type="PANTHER" id="PTHR44757">
    <property type="entry name" value="DIGUANYLATE CYCLASE DGCP"/>
    <property type="match status" value="1"/>
</dbReference>
<evidence type="ECO:0008006" key="5">
    <source>
        <dbReference type="Google" id="ProtNLM"/>
    </source>
</evidence>
<dbReference type="EMBL" id="PGVE01000024">
    <property type="protein sequence ID" value="PLS08013.1"/>
    <property type="molecule type" value="Genomic_DNA"/>
</dbReference>
<reference evidence="3 4" key="1">
    <citation type="submission" date="2017-11" db="EMBL/GenBank/DDBJ databases">
        <title>Comparitive Functional Genomics of Dry Heat Resistant strains isolated from the Viking Spacecraft.</title>
        <authorList>
            <person name="Seuylemezian A."/>
            <person name="Cooper K."/>
            <person name="Vaishampayan P."/>
        </authorList>
    </citation>
    <scope>NUCLEOTIDE SEQUENCE [LARGE SCALE GENOMIC DNA]</scope>
    <source>
        <strain evidence="3 4">V32-6</strain>
    </source>
</reference>
<dbReference type="NCBIfam" id="TIGR00229">
    <property type="entry name" value="sensory_box"/>
    <property type="match status" value="1"/>
</dbReference>
<dbReference type="Pfam" id="PF13426">
    <property type="entry name" value="PAS_9"/>
    <property type="match status" value="1"/>
</dbReference>
<keyword evidence="4" id="KW-1185">Reference proteome</keyword>
<dbReference type="InterPro" id="IPR029787">
    <property type="entry name" value="Nucleotide_cyclase"/>
</dbReference>
<proteinExistence type="predicted"/>
<dbReference type="CDD" id="cd00130">
    <property type="entry name" value="PAS"/>
    <property type="match status" value="1"/>
</dbReference>
<dbReference type="InterPro" id="IPR000160">
    <property type="entry name" value="GGDEF_dom"/>
</dbReference>
<dbReference type="PROSITE" id="PS50887">
    <property type="entry name" value="GGDEF"/>
    <property type="match status" value="1"/>
</dbReference>
<evidence type="ECO:0000313" key="3">
    <source>
        <dbReference type="EMBL" id="PLS08013.1"/>
    </source>
</evidence>
<dbReference type="PANTHER" id="PTHR44757:SF2">
    <property type="entry name" value="BIOFILM ARCHITECTURE MAINTENANCE PROTEIN MBAA"/>
    <property type="match status" value="1"/>
</dbReference>
<dbReference type="Pfam" id="PF00990">
    <property type="entry name" value="GGDEF"/>
    <property type="match status" value="1"/>
</dbReference>
<dbReference type="InterPro" id="IPR035965">
    <property type="entry name" value="PAS-like_dom_sf"/>
</dbReference>
<dbReference type="SUPFAM" id="SSF55785">
    <property type="entry name" value="PYP-like sensor domain (PAS domain)"/>
    <property type="match status" value="1"/>
</dbReference>
<comment type="caution">
    <text evidence="3">The sequence shown here is derived from an EMBL/GenBank/DDBJ whole genome shotgun (WGS) entry which is preliminary data.</text>
</comment>
<sequence>MDVFHTIDSNEFSMKVNSVTKNVDLLSAHVEDGYQQLIEFFPEAIIIHIEGIIVYSNVAAQKVLGADSSGQLVGKPVLEIVHPDEHEKVLAAIMGALQNPYDAGIGQSGPENRYIEERLVRLDGGIVEVEATGISIIYEGKPAILTIGKEITHTKRYESLLNDLAYIDSLTGLYNRRWYMDVFRKKLSSKEYETMAILFIDLDGFKKVNDTYGHLVGDLFLKEVAEKMKQIVGTKGEVARFAGDEFIVLLHSYGNREEIEQIIHELIDQVGNNQQNDMTVTASVGVSLYPEDGENAETLLMQADKAMYVAKWKGKNQFFFYHTES</sequence>